<dbReference type="HOGENOM" id="CLU_3143632_0_0_1"/>
<reference evidence="2" key="2">
    <citation type="submission" date="2015-01" db="EMBL/GenBank/DDBJ databases">
        <title>Evolutionary Origins and Diversification of the Mycorrhizal Mutualists.</title>
        <authorList>
            <consortium name="DOE Joint Genome Institute"/>
            <consortium name="Mycorrhizal Genomics Consortium"/>
            <person name="Kohler A."/>
            <person name="Kuo A."/>
            <person name="Nagy L.G."/>
            <person name="Floudas D."/>
            <person name="Copeland A."/>
            <person name="Barry K.W."/>
            <person name="Cichocki N."/>
            <person name="Veneault-Fourrey C."/>
            <person name="LaButti K."/>
            <person name="Lindquist E.A."/>
            <person name="Lipzen A."/>
            <person name="Lundell T."/>
            <person name="Morin E."/>
            <person name="Murat C."/>
            <person name="Riley R."/>
            <person name="Ohm R."/>
            <person name="Sun H."/>
            <person name="Tunlid A."/>
            <person name="Henrissat B."/>
            <person name="Grigoriev I.V."/>
            <person name="Hibbett D.S."/>
            <person name="Martin F."/>
        </authorList>
    </citation>
    <scope>NUCLEOTIDE SEQUENCE [LARGE SCALE GENOMIC DNA]</scope>
    <source>
        <strain evidence="2">Marx 270</strain>
    </source>
</reference>
<dbReference type="EMBL" id="KN831956">
    <property type="protein sequence ID" value="KIO08810.1"/>
    <property type="molecule type" value="Genomic_DNA"/>
</dbReference>
<proteinExistence type="predicted"/>
<evidence type="ECO:0000313" key="1">
    <source>
        <dbReference type="EMBL" id="KIO08810.1"/>
    </source>
</evidence>
<dbReference type="Proteomes" id="UP000054217">
    <property type="component" value="Unassembled WGS sequence"/>
</dbReference>
<gene>
    <name evidence="1" type="ORF">M404DRAFT_997019</name>
</gene>
<protein>
    <submittedName>
        <fullName evidence="1">Uncharacterized protein</fullName>
    </submittedName>
</protein>
<evidence type="ECO:0000313" key="2">
    <source>
        <dbReference type="Proteomes" id="UP000054217"/>
    </source>
</evidence>
<dbReference type="STRING" id="870435.A0A0C3P6A3"/>
<reference evidence="1 2" key="1">
    <citation type="submission" date="2014-04" db="EMBL/GenBank/DDBJ databases">
        <authorList>
            <consortium name="DOE Joint Genome Institute"/>
            <person name="Kuo A."/>
            <person name="Kohler A."/>
            <person name="Costa M.D."/>
            <person name="Nagy L.G."/>
            <person name="Floudas D."/>
            <person name="Copeland A."/>
            <person name="Barry K.W."/>
            <person name="Cichocki N."/>
            <person name="Veneault-Fourrey C."/>
            <person name="LaButti K."/>
            <person name="Lindquist E.A."/>
            <person name="Lipzen A."/>
            <person name="Lundell T."/>
            <person name="Morin E."/>
            <person name="Murat C."/>
            <person name="Sun H."/>
            <person name="Tunlid A."/>
            <person name="Henrissat B."/>
            <person name="Grigoriev I.V."/>
            <person name="Hibbett D.S."/>
            <person name="Martin F."/>
            <person name="Nordberg H.P."/>
            <person name="Cantor M.N."/>
            <person name="Hua S.X."/>
        </authorList>
    </citation>
    <scope>NUCLEOTIDE SEQUENCE [LARGE SCALE GENOMIC DNA]</scope>
    <source>
        <strain evidence="1 2">Marx 270</strain>
    </source>
</reference>
<sequence>MDPNAFLWDAHNGDRLGALLKGNAGWPVGRQIVSGTEVGWICLWNARIH</sequence>
<accession>A0A0C3P6A3</accession>
<organism evidence="1 2">
    <name type="scientific">Pisolithus tinctorius Marx 270</name>
    <dbReference type="NCBI Taxonomy" id="870435"/>
    <lineage>
        <taxon>Eukaryota</taxon>
        <taxon>Fungi</taxon>
        <taxon>Dikarya</taxon>
        <taxon>Basidiomycota</taxon>
        <taxon>Agaricomycotina</taxon>
        <taxon>Agaricomycetes</taxon>
        <taxon>Agaricomycetidae</taxon>
        <taxon>Boletales</taxon>
        <taxon>Sclerodermatineae</taxon>
        <taxon>Pisolithaceae</taxon>
        <taxon>Pisolithus</taxon>
    </lineage>
</organism>
<dbReference type="InParanoid" id="A0A0C3P6A3"/>
<name>A0A0C3P6A3_PISTI</name>
<keyword evidence="2" id="KW-1185">Reference proteome</keyword>
<dbReference type="AlphaFoldDB" id="A0A0C3P6A3"/>